<dbReference type="EMBL" id="UGSJ01000001">
    <property type="protein sequence ID" value="SUA91775.1"/>
    <property type="molecule type" value="Genomic_DNA"/>
</dbReference>
<organism evidence="1 2">
    <name type="scientific">Pandoraea pulmonicola</name>
    <dbReference type="NCBI Taxonomy" id="93221"/>
    <lineage>
        <taxon>Bacteria</taxon>
        <taxon>Pseudomonadati</taxon>
        <taxon>Pseudomonadota</taxon>
        <taxon>Betaproteobacteria</taxon>
        <taxon>Burkholderiales</taxon>
        <taxon>Burkholderiaceae</taxon>
        <taxon>Pandoraea</taxon>
    </lineage>
</organism>
<evidence type="ECO:0000313" key="1">
    <source>
        <dbReference type="EMBL" id="SUA91775.1"/>
    </source>
</evidence>
<gene>
    <name evidence="1" type="ORF">NCTC13159_03287</name>
</gene>
<evidence type="ECO:0000313" key="2">
    <source>
        <dbReference type="Proteomes" id="UP000254589"/>
    </source>
</evidence>
<protein>
    <submittedName>
        <fullName evidence="1">Uncharacterized protein</fullName>
    </submittedName>
</protein>
<sequence length="61" mass="6963">MEAVFICSANRSLGWHDQLPFAVTDVPASHLLIGVTEPVFRRSQNYLTNRGLPPRFGEYRM</sequence>
<proteinExistence type="predicted"/>
<dbReference type="Proteomes" id="UP000254589">
    <property type="component" value="Unassembled WGS sequence"/>
</dbReference>
<reference evidence="1 2" key="1">
    <citation type="submission" date="2018-06" db="EMBL/GenBank/DDBJ databases">
        <authorList>
            <consortium name="Pathogen Informatics"/>
            <person name="Doyle S."/>
        </authorList>
    </citation>
    <scope>NUCLEOTIDE SEQUENCE [LARGE SCALE GENOMIC DNA]</scope>
    <source>
        <strain evidence="1 2">NCTC13159</strain>
    </source>
</reference>
<accession>A0AAJ5D1Q9</accession>
<dbReference type="AlphaFoldDB" id="A0AAJ5D1Q9"/>
<comment type="caution">
    <text evidence="1">The sequence shown here is derived from an EMBL/GenBank/DDBJ whole genome shotgun (WGS) entry which is preliminary data.</text>
</comment>
<name>A0AAJ5D1Q9_PANPU</name>